<dbReference type="InterPro" id="IPR027806">
    <property type="entry name" value="HARBI1_dom"/>
</dbReference>
<keyword evidence="5" id="KW-0479">Metal-binding</keyword>
<feature type="domain" description="DDE Tnp4" evidence="9">
    <location>
        <begin position="149"/>
        <end position="288"/>
    </location>
</feature>
<dbReference type="Pfam" id="PF13359">
    <property type="entry name" value="DDE_Tnp_4"/>
    <property type="match status" value="1"/>
</dbReference>
<keyword evidence="8" id="KW-0472">Membrane</keyword>
<keyword evidence="6" id="KW-0378">Hydrolase</keyword>
<sequence length="347" mass="39605">MALELVSLYRVSGAEVASPKPIDNIPAYSGWYEGGGFVRNNWGNGFGTQFWCVCGVGVKKKTRSRGERQIAVGERDRPLKSKEQKRLERMIWLNRLTKESDIVCISQLRMDRSTFVRLWEMELLQKPQPITEDCESNRWGSFKGCLGALDGTSIRVTPPSHQKPRYRTRKSDIATNVLGVFCPNMQFIYVLPGWEGSAHDNRVLRDAISRDDGLKIPQGCYYLVDAGYRNAPGFLAPFRGERYHLNEFHGQQPQSAEEYFNMKHSKARKVIERCFYLLKGHWKILASPSFFPTEFEQAEEDEIEGEEPLGDEVFASVMFLASTHLLVFLLLMYANVNAPSTTDKNDV</sequence>
<dbReference type="GO" id="GO:0016787">
    <property type="term" value="F:hydrolase activity"/>
    <property type="evidence" value="ECO:0007669"/>
    <property type="project" value="UniProtKB-KW"/>
</dbReference>
<comment type="cofactor">
    <cofactor evidence="1">
        <name>a divalent metal cation</name>
        <dbReference type="ChEBI" id="CHEBI:60240"/>
    </cofactor>
</comment>
<dbReference type="EMBL" id="BKCJ010000556">
    <property type="protein sequence ID" value="GEU34250.1"/>
    <property type="molecule type" value="Genomic_DNA"/>
</dbReference>
<evidence type="ECO:0000256" key="3">
    <source>
        <dbReference type="ARBA" id="ARBA00006958"/>
    </source>
</evidence>
<dbReference type="PANTHER" id="PTHR22930">
    <property type="match status" value="1"/>
</dbReference>
<keyword evidence="4" id="KW-0540">Nuclease</keyword>
<protein>
    <recommendedName>
        <fullName evidence="9">DDE Tnp4 domain-containing protein</fullName>
    </recommendedName>
</protein>
<evidence type="ECO:0000256" key="2">
    <source>
        <dbReference type="ARBA" id="ARBA00004123"/>
    </source>
</evidence>
<dbReference type="GO" id="GO:0005634">
    <property type="term" value="C:nucleus"/>
    <property type="evidence" value="ECO:0007669"/>
    <property type="project" value="UniProtKB-SubCell"/>
</dbReference>
<evidence type="ECO:0000256" key="5">
    <source>
        <dbReference type="ARBA" id="ARBA00022723"/>
    </source>
</evidence>
<keyword evidence="8" id="KW-1133">Transmembrane helix</keyword>
<dbReference type="PANTHER" id="PTHR22930:SF293">
    <property type="entry name" value="PROTEIN ALP1-LIKE"/>
    <property type="match status" value="1"/>
</dbReference>
<organism evidence="10">
    <name type="scientific">Tanacetum cinerariifolium</name>
    <name type="common">Dalmatian daisy</name>
    <name type="synonym">Chrysanthemum cinerariifolium</name>
    <dbReference type="NCBI Taxonomy" id="118510"/>
    <lineage>
        <taxon>Eukaryota</taxon>
        <taxon>Viridiplantae</taxon>
        <taxon>Streptophyta</taxon>
        <taxon>Embryophyta</taxon>
        <taxon>Tracheophyta</taxon>
        <taxon>Spermatophyta</taxon>
        <taxon>Magnoliopsida</taxon>
        <taxon>eudicotyledons</taxon>
        <taxon>Gunneridae</taxon>
        <taxon>Pentapetalae</taxon>
        <taxon>asterids</taxon>
        <taxon>campanulids</taxon>
        <taxon>Asterales</taxon>
        <taxon>Asteraceae</taxon>
        <taxon>Asteroideae</taxon>
        <taxon>Anthemideae</taxon>
        <taxon>Anthemidinae</taxon>
        <taxon>Tanacetum</taxon>
    </lineage>
</organism>
<dbReference type="GO" id="GO:0046872">
    <property type="term" value="F:metal ion binding"/>
    <property type="evidence" value="ECO:0007669"/>
    <property type="project" value="UniProtKB-KW"/>
</dbReference>
<evidence type="ECO:0000256" key="6">
    <source>
        <dbReference type="ARBA" id="ARBA00022801"/>
    </source>
</evidence>
<evidence type="ECO:0000256" key="8">
    <source>
        <dbReference type="SAM" id="Phobius"/>
    </source>
</evidence>
<feature type="transmembrane region" description="Helical" evidence="8">
    <location>
        <begin position="313"/>
        <end position="334"/>
    </location>
</feature>
<evidence type="ECO:0000256" key="1">
    <source>
        <dbReference type="ARBA" id="ARBA00001968"/>
    </source>
</evidence>
<reference evidence="10" key="1">
    <citation type="journal article" date="2019" name="Sci. Rep.">
        <title>Draft genome of Tanacetum cinerariifolium, the natural source of mosquito coil.</title>
        <authorList>
            <person name="Yamashiro T."/>
            <person name="Shiraishi A."/>
            <person name="Satake H."/>
            <person name="Nakayama K."/>
        </authorList>
    </citation>
    <scope>NUCLEOTIDE SEQUENCE</scope>
</reference>
<dbReference type="GO" id="GO:0004518">
    <property type="term" value="F:nuclease activity"/>
    <property type="evidence" value="ECO:0007669"/>
    <property type="project" value="UniProtKB-KW"/>
</dbReference>
<evidence type="ECO:0000256" key="4">
    <source>
        <dbReference type="ARBA" id="ARBA00022722"/>
    </source>
</evidence>
<gene>
    <name evidence="10" type="ORF">Tci_006228</name>
</gene>
<comment type="subcellular location">
    <subcellularLocation>
        <location evidence="2">Nucleus</location>
    </subcellularLocation>
</comment>
<keyword evidence="7" id="KW-0539">Nucleus</keyword>
<evidence type="ECO:0000256" key="7">
    <source>
        <dbReference type="ARBA" id="ARBA00023242"/>
    </source>
</evidence>
<comment type="caution">
    <text evidence="10">The sequence shown here is derived from an EMBL/GenBank/DDBJ whole genome shotgun (WGS) entry which is preliminary data.</text>
</comment>
<evidence type="ECO:0000259" key="9">
    <source>
        <dbReference type="Pfam" id="PF13359"/>
    </source>
</evidence>
<accession>A0A6L2JBX1</accession>
<dbReference type="InterPro" id="IPR045249">
    <property type="entry name" value="HARBI1-like"/>
</dbReference>
<evidence type="ECO:0000313" key="10">
    <source>
        <dbReference type="EMBL" id="GEU34250.1"/>
    </source>
</evidence>
<proteinExistence type="inferred from homology"/>
<comment type="similarity">
    <text evidence="3">Belongs to the HARBI1 family.</text>
</comment>
<name>A0A6L2JBX1_TANCI</name>
<dbReference type="AlphaFoldDB" id="A0A6L2JBX1"/>
<keyword evidence="8" id="KW-0812">Transmembrane</keyword>